<evidence type="ECO:0000313" key="2">
    <source>
        <dbReference type="Proteomes" id="UP000282007"/>
    </source>
</evidence>
<keyword evidence="2" id="KW-1185">Reference proteome</keyword>
<dbReference type="OrthoDB" id="303851at2157"/>
<sequence length="71" mass="8189">MTAKLTSVEATLPIGPLELQITYKLYLGAPKDFEDAVHLYAMFKETLSTPELERWVTKLNVEDDYDRLERA</sequence>
<dbReference type="AlphaFoldDB" id="A0A3G8QST4"/>
<proteinExistence type="predicted"/>
<accession>A0A3G8QST4</accession>
<evidence type="ECO:0000313" key="1">
    <source>
        <dbReference type="EMBL" id="AZH24748.1"/>
    </source>
</evidence>
<dbReference type="GeneID" id="38470584"/>
<dbReference type="Proteomes" id="UP000282007">
    <property type="component" value="Chromosome"/>
</dbReference>
<protein>
    <submittedName>
        <fullName evidence="1">Uncharacterized protein</fullName>
    </submittedName>
</protein>
<dbReference type="EMBL" id="CP034145">
    <property type="protein sequence ID" value="AZH24748.1"/>
    <property type="molecule type" value="Genomic_DNA"/>
</dbReference>
<dbReference type="KEGG" id="haer:DU502_04820"/>
<reference evidence="1 2" key="1">
    <citation type="submission" date="2018-07" db="EMBL/GenBank/DDBJ databases">
        <title>Genome sequences of Haloplanus aerogenes JCM 16430T.</title>
        <authorList>
            <person name="Kim Y.B."/>
            <person name="Roh S.W."/>
        </authorList>
    </citation>
    <scope>NUCLEOTIDE SEQUENCE [LARGE SCALE GENOMIC DNA]</scope>
    <source>
        <strain evidence="1 2">JCM 16430</strain>
    </source>
</reference>
<name>A0A3G8QST4_9EURY</name>
<gene>
    <name evidence="1" type="ORF">DU502_04820</name>
</gene>
<dbReference type="RefSeq" id="WP_121919521.1">
    <property type="nucleotide sequence ID" value="NZ_CP034145.1"/>
</dbReference>
<organism evidence="1 2">
    <name type="scientific">Haloplanus aerogenes</name>
    <dbReference type="NCBI Taxonomy" id="660522"/>
    <lineage>
        <taxon>Archaea</taxon>
        <taxon>Methanobacteriati</taxon>
        <taxon>Methanobacteriota</taxon>
        <taxon>Stenosarchaea group</taxon>
        <taxon>Halobacteria</taxon>
        <taxon>Halobacteriales</taxon>
        <taxon>Haloferacaceae</taxon>
        <taxon>Haloplanus</taxon>
    </lineage>
</organism>